<dbReference type="Proteomes" id="UP000000758">
    <property type="component" value="Chromosome"/>
</dbReference>
<evidence type="ECO:0000313" key="3">
    <source>
        <dbReference type="Proteomes" id="UP000000758"/>
    </source>
</evidence>
<dbReference type="HOGENOM" id="CLU_023205_4_0_2"/>
<dbReference type="EMBL" id="DP000238">
    <property type="protein sequence ID" value="ABK78477.1"/>
    <property type="molecule type" value="Genomic_DNA"/>
</dbReference>
<evidence type="ECO:0000313" key="2">
    <source>
        <dbReference type="EMBL" id="ABK78477.1"/>
    </source>
</evidence>
<dbReference type="EnsemblBacteria" id="ABK78477">
    <property type="protein sequence ID" value="ABK78477"/>
    <property type="gene ID" value="CENSYa_1868"/>
</dbReference>
<dbReference type="Pfam" id="PF00248">
    <property type="entry name" value="Aldo_ket_red"/>
    <property type="match status" value="1"/>
</dbReference>
<dbReference type="InterPro" id="IPR020471">
    <property type="entry name" value="AKR"/>
</dbReference>
<dbReference type="AlphaFoldDB" id="A0RYR0"/>
<dbReference type="InterPro" id="IPR036812">
    <property type="entry name" value="NAD(P)_OxRdtase_dom_sf"/>
</dbReference>
<organism evidence="2 3">
    <name type="scientific">Cenarchaeum symbiosum (strain A)</name>
    <dbReference type="NCBI Taxonomy" id="414004"/>
    <lineage>
        <taxon>Archaea</taxon>
        <taxon>Nitrososphaerota</taxon>
        <taxon>Candidatus Cenarchaeales</taxon>
        <taxon>Candidatus Cenarchaeaceae</taxon>
        <taxon>Candidatus Cenarchaeum</taxon>
    </lineage>
</organism>
<dbReference type="STRING" id="414004.CENSYa_1868"/>
<gene>
    <name evidence="2" type="ordered locus">CENSYa_1868</name>
</gene>
<dbReference type="SUPFAM" id="SSF51430">
    <property type="entry name" value="NAD(P)-linked oxidoreductase"/>
    <property type="match status" value="1"/>
</dbReference>
<dbReference type="GO" id="GO:0016491">
    <property type="term" value="F:oxidoreductase activity"/>
    <property type="evidence" value="ECO:0007669"/>
    <property type="project" value="InterPro"/>
</dbReference>
<evidence type="ECO:0000259" key="1">
    <source>
        <dbReference type="Pfam" id="PF00248"/>
    </source>
</evidence>
<proteinExistence type="predicted"/>
<dbReference type="PANTHER" id="PTHR43147:SF2">
    <property type="entry name" value="NADP-DEPENDENT OXIDOREDUCTASE DOMAIN-CONTAINING PROTEIN"/>
    <property type="match status" value="1"/>
</dbReference>
<reference evidence="2 3" key="1">
    <citation type="journal article" date="2006" name="Proc. Natl. Acad. Sci. U.S.A.">
        <title>Genomic analysis of the uncultivated marine crenarchaeote Cenarchaeum symbiosum.</title>
        <authorList>
            <person name="Hallam S.J."/>
            <person name="Konstantinidis K.T."/>
            <person name="Putnam N."/>
            <person name="Schleper C."/>
            <person name="Watanabe Y."/>
            <person name="Sugahara J."/>
            <person name="Preston C."/>
            <person name="de la Torre J."/>
            <person name="Richardson P.M."/>
            <person name="DeLong E.F."/>
        </authorList>
    </citation>
    <scope>NUCLEOTIDE SEQUENCE [LARGE SCALE GENOMIC DNA]</scope>
    <source>
        <strain evidence="3">A</strain>
    </source>
</reference>
<dbReference type="Gene3D" id="3.20.20.100">
    <property type="entry name" value="NADP-dependent oxidoreductase domain"/>
    <property type="match status" value="1"/>
</dbReference>
<dbReference type="PATRIC" id="fig|414004.10.peg.1704"/>
<keyword evidence="3" id="KW-1185">Reference proteome</keyword>
<dbReference type="InterPro" id="IPR023210">
    <property type="entry name" value="NADP_OxRdtase_dom"/>
</dbReference>
<dbReference type="PRINTS" id="PR00069">
    <property type="entry name" value="ALDKETRDTASE"/>
</dbReference>
<feature type="domain" description="NADP-dependent oxidoreductase" evidence="1">
    <location>
        <begin position="14"/>
        <end position="307"/>
    </location>
</feature>
<dbReference type="PANTHER" id="PTHR43147">
    <property type="entry name" value="PROTEIN TAS"/>
    <property type="match status" value="1"/>
</dbReference>
<dbReference type="KEGG" id="csy:CENSYa_1868"/>
<sequence length="327" mass="35657">MEWAELAPGFRIPRIINGMWQVAGGHGAIDLKAALSAMAEHHNAGLVCWDAADIYGPAEELLGGFRRGLAPEELARSVVFTKFVPPPGPMTRSIVEHHIDESLRRMGTDSIDLLQFHWWDYNDPAYLDALDHLDALRAEGKIRHLGLTNFDTERLRLIVDHGIRPVSNQVQCSVLDQRPLSLMAPFCEKNGIALLAYGTLLGGFLSEKYLGADEPARPETHSLQKYLRMIEEWGGWGLFQELLAALGKIAERHSAGTANVAARFALDMPAVAGVIIGARLGISGHIPETLRVPGLALDGADLGAIRSVTERSGDLFALLGDCGGEYR</sequence>
<dbReference type="CDD" id="cd19101">
    <property type="entry name" value="AKR_unchar"/>
    <property type="match status" value="1"/>
</dbReference>
<protein>
    <submittedName>
        <fullName evidence="2">Oxidoreductase</fullName>
    </submittedName>
</protein>
<name>A0RYR0_CENSY</name>
<accession>A0RYR0</accession>